<keyword evidence="2" id="KW-1185">Reference proteome</keyword>
<evidence type="ECO:0000313" key="2">
    <source>
        <dbReference type="Proteomes" id="UP000593575"/>
    </source>
</evidence>
<protein>
    <submittedName>
        <fullName evidence="1">Uncharacterized protein</fullName>
    </submittedName>
</protein>
<organism evidence="1 2">
    <name type="scientific">Gossypium armourianum</name>
    <dbReference type="NCBI Taxonomy" id="34283"/>
    <lineage>
        <taxon>Eukaryota</taxon>
        <taxon>Viridiplantae</taxon>
        <taxon>Streptophyta</taxon>
        <taxon>Embryophyta</taxon>
        <taxon>Tracheophyta</taxon>
        <taxon>Spermatophyta</taxon>
        <taxon>Magnoliopsida</taxon>
        <taxon>eudicotyledons</taxon>
        <taxon>Gunneridae</taxon>
        <taxon>Pentapetalae</taxon>
        <taxon>rosids</taxon>
        <taxon>malvids</taxon>
        <taxon>Malvales</taxon>
        <taxon>Malvaceae</taxon>
        <taxon>Malvoideae</taxon>
        <taxon>Gossypium</taxon>
    </lineage>
</organism>
<feature type="non-terminal residue" evidence="1">
    <location>
        <position position="1"/>
    </location>
</feature>
<gene>
    <name evidence="1" type="ORF">Goarm_010957</name>
</gene>
<comment type="caution">
    <text evidence="1">The sequence shown here is derived from an EMBL/GenBank/DDBJ whole genome shotgun (WGS) entry which is preliminary data.</text>
</comment>
<sequence>PLLRIWGAVGYAPLLVLRQYRSRQFIPATQGLAQCEFAYKGDNYKKKVHEISYA</sequence>
<name>A0A7J9IY00_9ROSI</name>
<dbReference type="PANTHER" id="PTHR48200">
    <property type="entry name" value="PROTEIN, PUTATIVE-RELATED"/>
    <property type="match status" value="1"/>
</dbReference>
<evidence type="ECO:0000313" key="1">
    <source>
        <dbReference type="EMBL" id="MBA0826065.1"/>
    </source>
</evidence>
<dbReference type="AlphaFoldDB" id="A0A7J9IY00"/>
<reference evidence="1 2" key="1">
    <citation type="journal article" date="2019" name="Genome Biol. Evol.">
        <title>Insights into the evolution of the New World diploid cottons (Gossypium, subgenus Houzingenia) based on genome sequencing.</title>
        <authorList>
            <person name="Grover C.E."/>
            <person name="Arick M.A. 2nd"/>
            <person name="Thrash A."/>
            <person name="Conover J.L."/>
            <person name="Sanders W.S."/>
            <person name="Peterson D.G."/>
            <person name="Frelichowski J.E."/>
            <person name="Scheffler J.A."/>
            <person name="Scheffler B.E."/>
            <person name="Wendel J.F."/>
        </authorList>
    </citation>
    <scope>NUCLEOTIDE SEQUENCE [LARGE SCALE GENOMIC DNA]</scope>
    <source>
        <strain evidence="1">6</strain>
        <tissue evidence="1">Leaf</tissue>
    </source>
</reference>
<proteinExistence type="predicted"/>
<accession>A0A7J9IY00</accession>
<dbReference type="PANTHER" id="PTHR48200:SF1">
    <property type="entry name" value="AMINOTRANSFERASE-LIKE PLANT MOBILE DOMAIN-CONTAINING PROTEIN"/>
    <property type="match status" value="1"/>
</dbReference>
<dbReference type="EMBL" id="JABFAE010000004">
    <property type="protein sequence ID" value="MBA0826065.1"/>
    <property type="molecule type" value="Genomic_DNA"/>
</dbReference>
<dbReference type="Proteomes" id="UP000593575">
    <property type="component" value="Unassembled WGS sequence"/>
</dbReference>